<dbReference type="GeneID" id="87623718"/>
<dbReference type="GO" id="GO:0008237">
    <property type="term" value="F:metallopeptidase activity"/>
    <property type="evidence" value="ECO:0007669"/>
    <property type="project" value="UniProtKB-KW"/>
</dbReference>
<feature type="transmembrane region" description="Helical" evidence="1">
    <location>
        <begin position="97"/>
        <end position="115"/>
    </location>
</feature>
<keyword evidence="1" id="KW-0812">Transmembrane</keyword>
<feature type="transmembrane region" description="Helical" evidence="1">
    <location>
        <begin position="121"/>
        <end position="137"/>
    </location>
</feature>
<reference evidence="3 4" key="1">
    <citation type="submission" date="2023-08" db="EMBL/GenBank/DDBJ databases">
        <title>Complete genome sequence of Geobacillus thermodenitrificans K1041, a genetically tractable strain representative of the genus Geobacillus.</title>
        <authorList>
            <person name="Kani S."/>
            <person name="Suzuki H."/>
        </authorList>
    </citation>
    <scope>NUCLEOTIDE SEQUENCE [LARGE SCALE GENOMIC DNA]</scope>
    <source>
        <strain evidence="3 4">K1041</strain>
    </source>
</reference>
<sequence>MRRQSEQIRHMTDREVLFHLYLTQALLLIVAGVVSFFLFDWTEWRQLWRFDLSDVLLYGVGAAALVLTADFLAMRYLPEDWHDDGGVNEKIFRNRSIPHLFFLCVLIAVTEEWLFRGIVQTHWGLWVASAIFAVLHVRYLEKWFLFFMVILLSLFLGVLYERTDSLWVTVIAHFLIDFVLALHIRLSRETEEEEE</sequence>
<proteinExistence type="predicted"/>
<evidence type="ECO:0000313" key="4">
    <source>
        <dbReference type="Proteomes" id="UP001297580"/>
    </source>
</evidence>
<feature type="domain" description="CAAX prenyl protease 2/Lysostaphin resistance protein A-like" evidence="2">
    <location>
        <begin position="96"/>
        <end position="179"/>
    </location>
</feature>
<evidence type="ECO:0000259" key="2">
    <source>
        <dbReference type="Pfam" id="PF02517"/>
    </source>
</evidence>
<organism evidence="3 4">
    <name type="scientific">Geobacillus thermodenitrificans</name>
    <dbReference type="NCBI Taxonomy" id="33940"/>
    <lineage>
        <taxon>Bacteria</taxon>
        <taxon>Bacillati</taxon>
        <taxon>Bacillota</taxon>
        <taxon>Bacilli</taxon>
        <taxon>Bacillales</taxon>
        <taxon>Anoxybacillaceae</taxon>
        <taxon>Geobacillus</taxon>
    </lineage>
</organism>
<accession>A0ABY9Q9A9</accession>
<keyword evidence="4" id="KW-1185">Reference proteome</keyword>
<dbReference type="Proteomes" id="UP001297580">
    <property type="component" value="Chromosome"/>
</dbReference>
<feature type="transmembrane region" description="Helical" evidence="1">
    <location>
        <begin position="144"/>
        <end position="160"/>
    </location>
</feature>
<dbReference type="RefSeq" id="WP_008879658.1">
    <property type="nucleotide sequence ID" value="NZ_CP017690.1"/>
</dbReference>
<evidence type="ECO:0000313" key="3">
    <source>
        <dbReference type="EMBL" id="WMV75121.1"/>
    </source>
</evidence>
<feature type="transmembrane region" description="Helical" evidence="1">
    <location>
        <begin position="55"/>
        <end position="77"/>
    </location>
</feature>
<protein>
    <submittedName>
        <fullName evidence="3">CPBP family intramembrane metalloprotease</fullName>
    </submittedName>
</protein>
<dbReference type="InterPro" id="IPR003675">
    <property type="entry name" value="Rce1/LyrA-like_dom"/>
</dbReference>
<keyword evidence="1" id="KW-0472">Membrane</keyword>
<name>A0ABY9Q9A9_GEOTD</name>
<keyword evidence="3" id="KW-0482">Metalloprotease</keyword>
<keyword evidence="3" id="KW-0378">Hydrolase</keyword>
<evidence type="ECO:0000256" key="1">
    <source>
        <dbReference type="SAM" id="Phobius"/>
    </source>
</evidence>
<feature type="transmembrane region" description="Helical" evidence="1">
    <location>
        <begin position="166"/>
        <end position="184"/>
    </location>
</feature>
<keyword evidence="3" id="KW-0645">Protease</keyword>
<gene>
    <name evidence="3" type="ORF">HSX42_12660</name>
</gene>
<feature type="transmembrane region" description="Helical" evidence="1">
    <location>
        <begin position="20"/>
        <end position="39"/>
    </location>
</feature>
<keyword evidence="1" id="KW-1133">Transmembrane helix</keyword>
<dbReference type="EMBL" id="CP133461">
    <property type="protein sequence ID" value="WMV75121.1"/>
    <property type="molecule type" value="Genomic_DNA"/>
</dbReference>
<dbReference type="Pfam" id="PF02517">
    <property type="entry name" value="Rce1-like"/>
    <property type="match status" value="1"/>
</dbReference>